<dbReference type="Gene3D" id="3.40.50.720">
    <property type="entry name" value="NAD(P)-binding Rossmann-like Domain"/>
    <property type="match status" value="1"/>
</dbReference>
<keyword evidence="5 8" id="KW-0560">Oxidoreductase</keyword>
<evidence type="ECO:0000313" key="10">
    <source>
        <dbReference type="EMBL" id="TWU25922.1"/>
    </source>
</evidence>
<evidence type="ECO:0000256" key="2">
    <source>
        <dbReference type="ARBA" id="ARBA00009233"/>
    </source>
</evidence>
<evidence type="ECO:0000256" key="7">
    <source>
        <dbReference type="ARBA" id="ARBA00023160"/>
    </source>
</evidence>
<keyword evidence="4" id="KW-0276">Fatty acid metabolism</keyword>
<comment type="pathway">
    <text evidence="1">Lipid metabolism; fatty acid biosynthesis.</text>
</comment>
<feature type="binding site" evidence="9">
    <location>
        <begin position="65"/>
        <end position="66"/>
    </location>
    <ligand>
        <name>NAD(+)</name>
        <dbReference type="ChEBI" id="CHEBI:57540"/>
    </ligand>
</feature>
<evidence type="ECO:0000256" key="3">
    <source>
        <dbReference type="ARBA" id="ARBA00022516"/>
    </source>
</evidence>
<dbReference type="OrthoDB" id="9803628at2"/>
<dbReference type="PIRSF" id="PIRSF000094">
    <property type="entry name" value="Enoyl-ACP_rdct"/>
    <property type="match status" value="1"/>
</dbReference>
<dbReference type="Proteomes" id="UP000318437">
    <property type="component" value="Unassembled WGS sequence"/>
</dbReference>
<dbReference type="RefSeq" id="WP_146451480.1">
    <property type="nucleotide sequence ID" value="NZ_SJPS01000004.1"/>
</dbReference>
<dbReference type="InterPro" id="IPR002347">
    <property type="entry name" value="SDR_fam"/>
</dbReference>
<dbReference type="AlphaFoldDB" id="A0A5C6CNA9"/>
<reference evidence="10 11" key="1">
    <citation type="submission" date="2019-02" db="EMBL/GenBank/DDBJ databases">
        <title>Deep-cultivation of Planctomycetes and their phenomic and genomic characterization uncovers novel biology.</title>
        <authorList>
            <person name="Wiegand S."/>
            <person name="Jogler M."/>
            <person name="Boedeker C."/>
            <person name="Pinto D."/>
            <person name="Vollmers J."/>
            <person name="Rivas-Marin E."/>
            <person name="Kohn T."/>
            <person name="Peeters S.H."/>
            <person name="Heuer A."/>
            <person name="Rast P."/>
            <person name="Oberbeckmann S."/>
            <person name="Bunk B."/>
            <person name="Jeske O."/>
            <person name="Meyerdierks A."/>
            <person name="Storesund J.E."/>
            <person name="Kallscheuer N."/>
            <person name="Luecker S."/>
            <person name="Lage O.M."/>
            <person name="Pohl T."/>
            <person name="Merkel B.J."/>
            <person name="Hornburger P."/>
            <person name="Mueller R.-W."/>
            <person name="Bruemmer F."/>
            <person name="Labrenz M."/>
            <person name="Spormann A.M."/>
            <person name="Op Den Camp H."/>
            <person name="Overmann J."/>
            <person name="Amann R."/>
            <person name="Jetten M.S.M."/>
            <person name="Mascher T."/>
            <person name="Medema M.H."/>
            <person name="Devos D.P."/>
            <person name="Kaster A.-K."/>
            <person name="Ovreas L."/>
            <person name="Rohde M."/>
            <person name="Galperin M.Y."/>
            <person name="Jogler C."/>
        </authorList>
    </citation>
    <scope>NUCLEOTIDE SEQUENCE [LARGE SCALE GENOMIC DNA]</scope>
    <source>
        <strain evidence="10 11">Pla144</strain>
    </source>
</reference>
<dbReference type="GO" id="GO:0006633">
    <property type="term" value="P:fatty acid biosynthetic process"/>
    <property type="evidence" value="ECO:0007669"/>
    <property type="project" value="UniProtKB-KW"/>
</dbReference>
<gene>
    <name evidence="10" type="primary">fabI_1</name>
    <name evidence="10" type="ORF">Pla144_31360</name>
</gene>
<evidence type="ECO:0000256" key="6">
    <source>
        <dbReference type="ARBA" id="ARBA00023098"/>
    </source>
</evidence>
<comment type="caution">
    <text evidence="10">The sequence shown here is derived from an EMBL/GenBank/DDBJ whole genome shotgun (WGS) entry which is preliminary data.</text>
</comment>
<dbReference type="Pfam" id="PF13561">
    <property type="entry name" value="adh_short_C2"/>
    <property type="match status" value="1"/>
</dbReference>
<dbReference type="EC" id="1.3.1.9" evidence="8"/>
<feature type="binding site" evidence="9">
    <location>
        <position position="163"/>
    </location>
    <ligand>
        <name>NAD(+)</name>
        <dbReference type="ChEBI" id="CHEBI:57540"/>
    </ligand>
</feature>
<evidence type="ECO:0000313" key="11">
    <source>
        <dbReference type="Proteomes" id="UP000318437"/>
    </source>
</evidence>
<dbReference type="PRINTS" id="PR00081">
    <property type="entry name" value="GDHRDH"/>
</dbReference>
<organism evidence="10 11">
    <name type="scientific">Bythopirellula polymerisocia</name>
    <dbReference type="NCBI Taxonomy" id="2528003"/>
    <lineage>
        <taxon>Bacteria</taxon>
        <taxon>Pseudomonadati</taxon>
        <taxon>Planctomycetota</taxon>
        <taxon>Planctomycetia</taxon>
        <taxon>Pirellulales</taxon>
        <taxon>Lacipirellulaceae</taxon>
        <taxon>Bythopirellula</taxon>
    </lineage>
</organism>
<protein>
    <recommendedName>
        <fullName evidence="8">Enoyl-[acyl-carrier-protein] reductase [NADH]</fullName>
        <ecNumber evidence="8">1.3.1.9</ecNumber>
    </recommendedName>
</protein>
<accession>A0A5C6CNA9</accession>
<evidence type="ECO:0000256" key="8">
    <source>
        <dbReference type="PIRNR" id="PIRNR000094"/>
    </source>
</evidence>
<keyword evidence="8 9" id="KW-0520">NAD</keyword>
<name>A0A5C6CNA9_9BACT</name>
<sequence>MPSEFLQLVGKRIAVFGVANRKSVAWHVAEELVEAGAEVLLVVRSPERRNSVAKLAKDLSIFVCDVEFPDQIEALVSELRQQYDQLDGIVHSIAFGDYSEGPKPFHETNKEQFLRAFDISCFSLVAISNALKDFLSPQASVVTISISTTRMASENYGFMAPVKAALDSSLAFLAKSFSKFSEVRFNAVAPGLLKTSASAGIPGYVDSYLFAERATLRGRAVQTAEVAAAVAFLLSPKSSGINAQRLVIDAGMEVNYFDQRLIAGFLGTDLPGN</sequence>
<keyword evidence="3 8" id="KW-0444">Lipid biosynthesis</keyword>
<dbReference type="PANTHER" id="PTHR43159:SF2">
    <property type="entry name" value="ENOYL-[ACYL-CARRIER-PROTEIN] REDUCTASE [NADH], CHLOROPLASTIC"/>
    <property type="match status" value="1"/>
</dbReference>
<evidence type="ECO:0000256" key="5">
    <source>
        <dbReference type="ARBA" id="ARBA00023002"/>
    </source>
</evidence>
<keyword evidence="7 8" id="KW-0275">Fatty acid biosynthesis</keyword>
<dbReference type="SUPFAM" id="SSF51735">
    <property type="entry name" value="NAD(P)-binding Rossmann-fold domains"/>
    <property type="match status" value="1"/>
</dbReference>
<dbReference type="EMBL" id="SJPS01000004">
    <property type="protein sequence ID" value="TWU25922.1"/>
    <property type="molecule type" value="Genomic_DNA"/>
</dbReference>
<dbReference type="GO" id="GO:0004318">
    <property type="term" value="F:enoyl-[acyl-carrier-protein] reductase (NADH) activity"/>
    <property type="evidence" value="ECO:0007669"/>
    <property type="project" value="UniProtKB-EC"/>
</dbReference>
<proteinExistence type="inferred from homology"/>
<keyword evidence="11" id="KW-1185">Reference proteome</keyword>
<comment type="similarity">
    <text evidence="2 8">Belongs to the short-chain dehydrogenases/reductases (SDR) family. FabI subfamily.</text>
</comment>
<feature type="binding site" evidence="9">
    <location>
        <position position="17"/>
    </location>
    <ligand>
        <name>NAD(+)</name>
        <dbReference type="ChEBI" id="CHEBI:57540"/>
    </ligand>
</feature>
<evidence type="ECO:0000256" key="1">
    <source>
        <dbReference type="ARBA" id="ARBA00005194"/>
    </source>
</evidence>
<feature type="binding site" evidence="9">
    <location>
        <position position="93"/>
    </location>
    <ligand>
        <name>NAD(+)</name>
        <dbReference type="ChEBI" id="CHEBI:57540"/>
    </ligand>
</feature>
<dbReference type="InterPro" id="IPR036291">
    <property type="entry name" value="NAD(P)-bd_dom_sf"/>
</dbReference>
<dbReference type="PANTHER" id="PTHR43159">
    <property type="entry name" value="ENOYL-[ACYL-CARRIER-PROTEIN] REDUCTASE"/>
    <property type="match status" value="1"/>
</dbReference>
<keyword evidence="6" id="KW-0443">Lipid metabolism</keyword>
<evidence type="ECO:0000256" key="4">
    <source>
        <dbReference type="ARBA" id="ARBA00022832"/>
    </source>
</evidence>
<evidence type="ECO:0000256" key="9">
    <source>
        <dbReference type="PIRSR" id="PIRSR000094-3"/>
    </source>
</evidence>
<comment type="catalytic activity">
    <reaction evidence="8">
        <text>a 2,3-saturated acyl-[ACP] + NAD(+) = a (2E)-enoyl-[ACP] + NADH + H(+)</text>
        <dbReference type="Rhea" id="RHEA:10240"/>
        <dbReference type="Rhea" id="RHEA-COMP:9925"/>
        <dbReference type="Rhea" id="RHEA-COMP:9926"/>
        <dbReference type="ChEBI" id="CHEBI:15378"/>
        <dbReference type="ChEBI" id="CHEBI:57540"/>
        <dbReference type="ChEBI" id="CHEBI:57945"/>
        <dbReference type="ChEBI" id="CHEBI:78784"/>
        <dbReference type="ChEBI" id="CHEBI:78785"/>
        <dbReference type="EC" id="1.3.1.9"/>
    </reaction>
</comment>
<dbReference type="InterPro" id="IPR014358">
    <property type="entry name" value="Enoyl-ACP_Rdtase_NADH"/>
</dbReference>